<gene>
    <name evidence="3" type="ORF">Clacol_004279</name>
</gene>
<keyword evidence="4" id="KW-1185">Reference proteome</keyword>
<evidence type="ECO:0000313" key="4">
    <source>
        <dbReference type="Proteomes" id="UP001050691"/>
    </source>
</evidence>
<dbReference type="InterPro" id="IPR012677">
    <property type="entry name" value="Nucleotide-bd_a/b_plait_sf"/>
</dbReference>
<feature type="compositionally biased region" description="Polar residues" evidence="1">
    <location>
        <begin position="268"/>
        <end position="281"/>
    </location>
</feature>
<dbReference type="InterPro" id="IPR053800">
    <property type="entry name" value="Thc1_RRM"/>
</dbReference>
<accession>A0AAV5A9B2</accession>
<feature type="region of interest" description="Disordered" evidence="1">
    <location>
        <begin position="141"/>
        <end position="160"/>
    </location>
</feature>
<organism evidence="3 4">
    <name type="scientific">Clathrus columnatus</name>
    <dbReference type="NCBI Taxonomy" id="1419009"/>
    <lineage>
        <taxon>Eukaryota</taxon>
        <taxon>Fungi</taxon>
        <taxon>Dikarya</taxon>
        <taxon>Basidiomycota</taxon>
        <taxon>Agaricomycotina</taxon>
        <taxon>Agaricomycetes</taxon>
        <taxon>Phallomycetidae</taxon>
        <taxon>Phallales</taxon>
        <taxon>Clathraceae</taxon>
        <taxon>Clathrus</taxon>
    </lineage>
</organism>
<dbReference type="Pfam" id="PF22877">
    <property type="entry name" value="RRM_Thc1"/>
    <property type="match status" value="1"/>
</dbReference>
<evidence type="ECO:0000313" key="3">
    <source>
        <dbReference type="EMBL" id="GJJ10053.1"/>
    </source>
</evidence>
<dbReference type="Gene3D" id="3.30.70.330">
    <property type="match status" value="1"/>
</dbReference>
<name>A0AAV5A9B2_9AGAM</name>
<proteinExistence type="predicted"/>
<protein>
    <recommendedName>
        <fullName evidence="2">Thc1 RRM domain-containing protein</fullName>
    </recommendedName>
</protein>
<dbReference type="EMBL" id="BPWL01000004">
    <property type="protein sequence ID" value="GJJ10053.1"/>
    <property type="molecule type" value="Genomic_DNA"/>
</dbReference>
<dbReference type="Proteomes" id="UP001050691">
    <property type="component" value="Unassembled WGS sequence"/>
</dbReference>
<feature type="compositionally biased region" description="Low complexity" evidence="1">
    <location>
        <begin position="249"/>
        <end position="261"/>
    </location>
</feature>
<feature type="domain" description="Thc1 RRM" evidence="2">
    <location>
        <begin position="38"/>
        <end position="96"/>
    </location>
</feature>
<reference evidence="3" key="1">
    <citation type="submission" date="2021-10" db="EMBL/GenBank/DDBJ databases">
        <title>De novo Genome Assembly of Clathrus columnatus (Basidiomycota, Fungi) Using Illumina and Nanopore Sequence Data.</title>
        <authorList>
            <person name="Ogiso-Tanaka E."/>
            <person name="Itagaki H."/>
            <person name="Hosoya T."/>
            <person name="Hosaka K."/>
        </authorList>
    </citation>
    <scope>NUCLEOTIDE SEQUENCE</scope>
    <source>
        <strain evidence="3">MO-923</strain>
    </source>
</reference>
<evidence type="ECO:0000256" key="1">
    <source>
        <dbReference type="SAM" id="MobiDB-lite"/>
    </source>
</evidence>
<dbReference type="AlphaFoldDB" id="A0AAV5A9B2"/>
<feature type="region of interest" description="Disordered" evidence="1">
    <location>
        <begin position="194"/>
        <end position="281"/>
    </location>
</feature>
<sequence length="281" mass="29329">MASQLAPLSASVTRILYLSGFPSELKTRDIQAAFSDWENVNGGFKIKWKDDTSLLIVFADASTAKRAYLQTLALPPAAFSSPTSSKTATIKPYDGSDAQSIIQAVNARTHTHNGSRGHGHRSSVSINGLPNTRRAQLTMSTSLGPSAGMPDGSPMTATPNSAFMTPLNTIARDHSPTLPNVPAHPTLSSLINLSLPINTDSGDGFNPSQPTAVPTDPSGGSPPAHENQGTPPRIGDPGRRMVGHALGIRHPSLSSHRSLSSGGAGTVEQAQQSLASLTVED</sequence>
<comment type="caution">
    <text evidence="3">The sequence shown here is derived from an EMBL/GenBank/DDBJ whole genome shotgun (WGS) entry which is preliminary data.</text>
</comment>
<evidence type="ECO:0000259" key="2">
    <source>
        <dbReference type="Pfam" id="PF22877"/>
    </source>
</evidence>